<dbReference type="SUPFAM" id="SSF111331">
    <property type="entry name" value="NAD kinase/diacylglycerol kinase-like"/>
    <property type="match status" value="1"/>
</dbReference>
<keyword evidence="1" id="KW-0418">Kinase</keyword>
<protein>
    <submittedName>
        <fullName evidence="1">Diacylglycerol kinase catalytic region</fullName>
    </submittedName>
</protein>
<evidence type="ECO:0000313" key="2">
    <source>
        <dbReference type="Proteomes" id="UP000034034"/>
    </source>
</evidence>
<dbReference type="Gene3D" id="3.40.50.10330">
    <property type="entry name" value="Probable inorganic polyphosphate/atp-NAD kinase, domain 1"/>
    <property type="match status" value="1"/>
</dbReference>
<reference evidence="1" key="1">
    <citation type="submission" date="2019-08" db="EMBL/GenBank/DDBJ databases">
        <title>Complete genome sequence of a mangrove-derived Streptomyces xiamenensis.</title>
        <authorList>
            <person name="Xu J."/>
        </authorList>
    </citation>
    <scope>NUCLEOTIDE SEQUENCE</scope>
    <source>
        <strain evidence="1">318</strain>
    </source>
</reference>
<name>A0A0F7FWB6_9ACTN</name>
<dbReference type="HOGENOM" id="CLU_918032_0_0_11"/>
<gene>
    <name evidence="1" type="ORF">SXIM_28940</name>
</gene>
<dbReference type="InterPro" id="IPR017438">
    <property type="entry name" value="ATP-NAD_kinase_N"/>
</dbReference>
<evidence type="ECO:0000313" key="1">
    <source>
        <dbReference type="EMBL" id="AKG44278.1"/>
    </source>
</evidence>
<sequence length="256" mass="26337">MGAGGEQVLIVIDPAARRADGESVRIARDVLCAGVGAGEAKVRMLEGPQAMSRALARRGSHRVVIVGDDRALVRAVRALHRAGELAVAPLAMVPVGAGPAVALARGLGVPTDAVAASRAVLAGADRSLDLLTDDAGDVVLGALGIPAPRPPVVPWWRRGFGAAQVRGERLRVEADGRVLVVGDRPVTAVSVRAAGGLAEVVVRGGSEVRVRAASVTVTGQTGQGFRYRADAMDCGPTRARTWTVLEGGLRLRMPPG</sequence>
<dbReference type="STRING" id="408015.SXIM_28940"/>
<accession>A0A0F7FWB6</accession>
<dbReference type="InterPro" id="IPR016064">
    <property type="entry name" value="NAD/diacylglycerol_kinase_sf"/>
</dbReference>
<organism evidence="1 2">
    <name type="scientific">Streptomyces xiamenensis</name>
    <dbReference type="NCBI Taxonomy" id="408015"/>
    <lineage>
        <taxon>Bacteria</taxon>
        <taxon>Bacillati</taxon>
        <taxon>Actinomycetota</taxon>
        <taxon>Actinomycetes</taxon>
        <taxon>Kitasatosporales</taxon>
        <taxon>Streptomycetaceae</taxon>
        <taxon>Streptomyces</taxon>
    </lineage>
</organism>
<dbReference type="GO" id="GO:0016301">
    <property type="term" value="F:kinase activity"/>
    <property type="evidence" value="ECO:0007669"/>
    <property type="project" value="UniProtKB-KW"/>
</dbReference>
<proteinExistence type="predicted"/>
<dbReference type="Proteomes" id="UP000034034">
    <property type="component" value="Chromosome"/>
</dbReference>
<dbReference type="RefSeq" id="WP_030733107.1">
    <property type="nucleotide sequence ID" value="NZ_CBDRAA010000011.1"/>
</dbReference>
<dbReference type="KEGG" id="sxi:SXIM_28940"/>
<dbReference type="EMBL" id="CP009922">
    <property type="protein sequence ID" value="AKG44278.1"/>
    <property type="molecule type" value="Genomic_DNA"/>
</dbReference>
<keyword evidence="1" id="KW-0808">Transferase</keyword>
<keyword evidence="2" id="KW-1185">Reference proteome</keyword>
<dbReference type="PATRIC" id="fig|408015.6.peg.2931"/>
<dbReference type="AlphaFoldDB" id="A0A0F7FWB6"/>